<dbReference type="STRING" id="1353952.A0A165E418"/>
<keyword evidence="3" id="KW-1185">Reference proteome</keyword>
<dbReference type="Proteomes" id="UP000076842">
    <property type="component" value="Unassembled WGS sequence"/>
</dbReference>
<dbReference type="InterPro" id="IPR007528">
    <property type="entry name" value="RINT1_Tip20"/>
</dbReference>
<dbReference type="InterPro" id="IPR042044">
    <property type="entry name" value="EXOC6PINT-1/Sec15/Tip20_C_dom2"/>
</dbReference>
<dbReference type="OrthoDB" id="407410at2759"/>
<sequence length="807" mass="89485">MPATTIQSLLKPPDKSLSTQRAAESLDSEFPTWESLNFDALQAAVNRARAESDRLNREAEESLKAREALIQETLSTARSSLASARELSLTRHTLVDQLLSLGDEVLPPPGEERQTMLLELERLHAQLEELSKAREYADVVVALLAHGENAQTDIPTTISPSSLTSYQSLQTFVTSLVECLPTNPPPSLAVVARSVQTRAWSHIRGALSLKLGDASQKLRWPLAIDLGTLTRPDLEAFSRGFLDLIQLQKAGDVLHASEAVYPGEPPRDTGLYPLQALVRPVSQRFKYHFEGSRPTNRLDKPEWYFAHMLGVVRDTATMVERVFQPLVDAGGYKQINARNEFTRLLLPILSRHLSLSVAQILNDPSLLAHTIYQTLEFDSALKDEGFSLEGTWEFRGTKAREWEGLAGEILGDGEVFRSWLEGERKFTQARYEEMIAAPDAWIIADDEGERTEEDSVRTTNSARRLRALVEQVTDRYAPLPSFSQRTSFLTSVQLPLLEAYHTRVSASLDAFEALSTSFARVVPGALAGQIGVSQRDLTSGVEGTDRLLKAWISAEGVIVGMERWGEEVFFLELWNEINSRASLRSRAAVNASLPDVKSSEDSIVEGTLFDEMIAQYRKLSTRAEAMVIKHVTGEVEAQLKDYFVSRWNAQVSDSLGLPPSLVPGLTSLTSHLTLLSRSLPALYLTKIYRQISGRLCSYILSRAVLHAGRGRYSPESGATFTKESQAWVEVCQGALGGNVLRVGKGWERLVEAGKILGIDAADFAAAVRVVWGGSEKEFIEWRQGHGLKVISREEVMEVMRARADCGR</sequence>
<dbReference type="GO" id="GO:0006890">
    <property type="term" value="P:retrograde vesicle-mediated transport, Golgi to endoplasmic reticulum"/>
    <property type="evidence" value="ECO:0007669"/>
    <property type="project" value="InterPro"/>
</dbReference>
<dbReference type="GO" id="GO:0006888">
    <property type="term" value="P:endoplasmic reticulum to Golgi vesicle-mediated transport"/>
    <property type="evidence" value="ECO:0007669"/>
    <property type="project" value="InterPro"/>
</dbReference>
<dbReference type="Gene3D" id="1.20.58.1420">
    <property type="entry name" value="Dsl1p vesicle tethering complex, Tip20p subunit, domain B"/>
    <property type="match status" value="1"/>
</dbReference>
<dbReference type="GO" id="GO:0060628">
    <property type="term" value="P:regulation of ER to Golgi vesicle-mediated transport"/>
    <property type="evidence" value="ECO:0007669"/>
    <property type="project" value="TreeGrafter"/>
</dbReference>
<dbReference type="PANTHER" id="PTHR13520:SF0">
    <property type="entry name" value="RAD50-INTERACTING PROTEIN 1"/>
    <property type="match status" value="1"/>
</dbReference>
<accession>A0A165E418</accession>
<dbReference type="AlphaFoldDB" id="A0A165E418"/>
<gene>
    <name evidence="2" type="ORF">CALCODRAFT_485889</name>
</gene>
<dbReference type="PROSITE" id="PS51386">
    <property type="entry name" value="RINT1_TIP20"/>
    <property type="match status" value="1"/>
</dbReference>
<evidence type="ECO:0000313" key="3">
    <source>
        <dbReference type="Proteomes" id="UP000076842"/>
    </source>
</evidence>
<organism evidence="2 3">
    <name type="scientific">Calocera cornea HHB12733</name>
    <dbReference type="NCBI Taxonomy" id="1353952"/>
    <lineage>
        <taxon>Eukaryota</taxon>
        <taxon>Fungi</taxon>
        <taxon>Dikarya</taxon>
        <taxon>Basidiomycota</taxon>
        <taxon>Agaricomycotina</taxon>
        <taxon>Dacrymycetes</taxon>
        <taxon>Dacrymycetales</taxon>
        <taxon>Dacrymycetaceae</taxon>
        <taxon>Calocera</taxon>
    </lineage>
</organism>
<name>A0A165E418_9BASI</name>
<proteinExistence type="predicted"/>
<keyword evidence="1" id="KW-0175">Coiled coil</keyword>
<dbReference type="GO" id="GO:0070939">
    <property type="term" value="C:Dsl1/NZR complex"/>
    <property type="evidence" value="ECO:0007669"/>
    <property type="project" value="InterPro"/>
</dbReference>
<dbReference type="PANTHER" id="PTHR13520">
    <property type="entry name" value="RAD50-INTERACTING PROTEIN 1 RINT-1"/>
    <property type="match status" value="1"/>
</dbReference>
<dbReference type="Gene3D" id="1.20.58.670">
    <property type="entry name" value="Dsl1p vesicle tethering complex, Tip20p subunit, domain D"/>
    <property type="match status" value="1"/>
</dbReference>
<feature type="coiled-coil region" evidence="1">
    <location>
        <begin position="38"/>
        <end position="72"/>
    </location>
</feature>
<dbReference type="InParanoid" id="A0A165E418"/>
<evidence type="ECO:0000256" key="1">
    <source>
        <dbReference type="SAM" id="Coils"/>
    </source>
</evidence>
<evidence type="ECO:0008006" key="4">
    <source>
        <dbReference type="Google" id="ProtNLM"/>
    </source>
</evidence>
<protein>
    <recommendedName>
        <fullName evidence="4">RINT-1 family protein</fullName>
    </recommendedName>
</protein>
<reference evidence="2 3" key="1">
    <citation type="journal article" date="2016" name="Mol. Biol. Evol.">
        <title>Comparative Genomics of Early-Diverging Mushroom-Forming Fungi Provides Insights into the Origins of Lignocellulose Decay Capabilities.</title>
        <authorList>
            <person name="Nagy L.G."/>
            <person name="Riley R."/>
            <person name="Tritt A."/>
            <person name="Adam C."/>
            <person name="Daum C."/>
            <person name="Floudas D."/>
            <person name="Sun H."/>
            <person name="Yadav J.S."/>
            <person name="Pangilinan J."/>
            <person name="Larsson K.H."/>
            <person name="Matsuura K."/>
            <person name="Barry K."/>
            <person name="Labutti K."/>
            <person name="Kuo R."/>
            <person name="Ohm R.A."/>
            <person name="Bhattacharya S.S."/>
            <person name="Shirouzu T."/>
            <person name="Yoshinaga Y."/>
            <person name="Martin F.M."/>
            <person name="Grigoriev I.V."/>
            <person name="Hibbett D.S."/>
        </authorList>
    </citation>
    <scope>NUCLEOTIDE SEQUENCE [LARGE SCALE GENOMIC DNA]</scope>
    <source>
        <strain evidence="2 3">HHB12733</strain>
    </source>
</reference>
<dbReference type="Pfam" id="PF04437">
    <property type="entry name" value="RINT1_TIP1"/>
    <property type="match status" value="1"/>
</dbReference>
<evidence type="ECO:0000313" key="2">
    <source>
        <dbReference type="EMBL" id="KZT54056.1"/>
    </source>
</evidence>
<dbReference type="InterPro" id="IPR042042">
    <property type="entry name" value="Tip20p_domB"/>
</dbReference>
<dbReference type="EMBL" id="KV424023">
    <property type="protein sequence ID" value="KZT54056.1"/>
    <property type="molecule type" value="Genomic_DNA"/>
</dbReference>